<dbReference type="PROSITE" id="PS50109">
    <property type="entry name" value="HIS_KIN"/>
    <property type="match status" value="1"/>
</dbReference>
<dbReference type="PROSITE" id="PS50113">
    <property type="entry name" value="PAC"/>
    <property type="match status" value="2"/>
</dbReference>
<dbReference type="PROSITE" id="PS50110">
    <property type="entry name" value="RESPONSE_REGULATORY"/>
    <property type="match status" value="2"/>
</dbReference>
<dbReference type="SMART" id="SM00388">
    <property type="entry name" value="HisKA"/>
    <property type="match status" value="1"/>
</dbReference>
<sequence>MKHGPSNLRVPAPAIALAALLVGLLLFAGLERHWLAQAAAIAGLALLARLIWLLKRLGERQALNQAIIDAAPIAIELVEADSLRFIECNPASYRTLGFSRTEMLDLSVADIQDALSAEQLADITREIRQRGEAQFDTRHRHRDGSVLNVRVRARMVRLGGRDHILGIWRDVTAETRANAQIRLLSMAVEQNPSMVVVTDLDGNIIFVNDAFERSTGYSRDEALGRNPRILKSGKTPPEVYQDLWRTITAGETWHGEFINHTKDGRECIESATIMALRDDRGRICNYVAVKQDITEQKRLTAELDAHRQRLEQLVEERTAELRQAKEWSDAVSRDFWRVLDTVPEIVVLSDRQQRLKAVSRSFIHACGKQHWQEFRHKPLTEVLPAALARELQAREQALLASGTDMLRHEREVELPNGTHRLLAFTHLLLRDADGAISGFLMQARDRTASAHAAATLARREEELRLLLESTSDGLFGADQDGRITFINAAAVRLLGYDRPEQLIDQLSHQLTHHSHADGSAYPVEDCPIHRSILRQEAIQRDDEVFWRRDGTAFPVAYASAPLRREDGSIGAVVSFQDISTRKRAEAQLQRAKEAAEAANRAKSEFLANMSHEIRTPMNAIIGLTHLLQREVTEPAHRDRLVKVSDAAHHLLTIINDILDLSKIEAGKLQLEPTDFEVERIVDNVCNLVRDKAVAKGLELVVDIRALPPALHGDGLRLGQILLNFAGNAVKFTEQGSIRLYASTTAETANGLVARFEVIDTGIGLTVEQRQRLFQAFEQADASTTRKYGGTGLGLAISRRLTQLMGGRIGVDSKPGQGSTFWVELPFGRARSTPTLPTSRADLDGLRVLVVDDLPEARESMAGLLRPWGMVVDTAAGGVAALDLIRQRDANGMAYDLLLVDWQMPDLDGLELGRHLASMPLAQPPARLLVSAHQNSLSAQALADAGYARLLLKPLTSTHLFEAVQGAIAAQHGEDAGPLPGEAEQQLRRRGRTRILLVEDNAVNQEVALALLEAVGIEVDIADDGQIAVDKVRHQGPNQRPSQGSDQSGDQTATPHYDLILMDIQMPIMDGLTATRLIRKLPEHQNTAIVAMTANAFDEDRQACLEAGMNDHVMKPVDPETLYRALVRWLPQPADNPSQPQAADDASATAPVTARFKRLEALTDLDLDAGLKHSNGRMELYLRLLDKFLRDPGAEYLVRALADADLPRARRAAHTLKGLAATLGAGRLRTLSAALEQALKQAIGAVPAQAPPDSASAVSGPLASAPTSPAPADPDWIAQAEAIAAEVKRLQQVLEPIIRDGPEPAAEQSPPSSEDGSDAAVRAAVTKLKSLLDSGDLRAATHFHAHRSMLAAALGPLTQTLADQIDDFEFDEALSTLDQALADFEPAGERGLDERDQNERDQNDRDQNDRA</sequence>
<feature type="compositionally biased region" description="Low complexity" evidence="18">
    <location>
        <begin position="1302"/>
        <end position="1313"/>
    </location>
</feature>
<feature type="domain" description="PAS" evidence="22">
    <location>
        <begin position="180"/>
        <end position="226"/>
    </location>
</feature>
<keyword evidence="26" id="KW-1185">Reference proteome</keyword>
<dbReference type="Pfam" id="PF01627">
    <property type="entry name" value="Hpt"/>
    <property type="match status" value="1"/>
</dbReference>
<dbReference type="InterPro" id="IPR035965">
    <property type="entry name" value="PAS-like_dom_sf"/>
</dbReference>
<dbReference type="CDD" id="cd00130">
    <property type="entry name" value="PAS"/>
    <property type="match status" value="3"/>
</dbReference>
<evidence type="ECO:0000256" key="17">
    <source>
        <dbReference type="SAM" id="Coils"/>
    </source>
</evidence>
<feature type="transmembrane region" description="Helical" evidence="19">
    <location>
        <begin position="12"/>
        <end position="28"/>
    </location>
</feature>
<keyword evidence="4" id="KW-1003">Cell membrane</keyword>
<evidence type="ECO:0000256" key="6">
    <source>
        <dbReference type="ARBA" id="ARBA00022679"/>
    </source>
</evidence>
<dbReference type="InterPro" id="IPR008207">
    <property type="entry name" value="Sig_transdc_His_kin_Hpt_dom"/>
</dbReference>
<evidence type="ECO:0000256" key="3">
    <source>
        <dbReference type="ARBA" id="ARBA00012438"/>
    </source>
</evidence>
<evidence type="ECO:0000259" key="23">
    <source>
        <dbReference type="PROSITE" id="PS50113"/>
    </source>
</evidence>
<dbReference type="InterPro" id="IPR011006">
    <property type="entry name" value="CheY-like_superfamily"/>
</dbReference>
<keyword evidence="13 19" id="KW-0472">Membrane</keyword>
<keyword evidence="5 16" id="KW-0597">Phosphoprotein</keyword>
<keyword evidence="10" id="KW-0067">ATP-binding</keyword>
<feature type="region of interest" description="Disordered" evidence="18">
    <location>
        <begin position="1248"/>
        <end position="1273"/>
    </location>
</feature>
<feature type="domain" description="Histidine kinase" evidence="20">
    <location>
        <begin position="608"/>
        <end position="828"/>
    </location>
</feature>
<dbReference type="FunFam" id="3.30.565.10:FF:000010">
    <property type="entry name" value="Sensor histidine kinase RcsC"/>
    <property type="match status" value="1"/>
</dbReference>
<dbReference type="GO" id="GO:0000155">
    <property type="term" value="F:phosphorelay sensor kinase activity"/>
    <property type="evidence" value="ECO:0007669"/>
    <property type="project" value="InterPro"/>
</dbReference>
<feature type="domain" description="PAS" evidence="22">
    <location>
        <begin position="60"/>
        <end position="134"/>
    </location>
</feature>
<dbReference type="Pfam" id="PF00072">
    <property type="entry name" value="Response_reg"/>
    <property type="match status" value="2"/>
</dbReference>
<dbReference type="InterPro" id="IPR001610">
    <property type="entry name" value="PAC"/>
</dbReference>
<dbReference type="InterPro" id="IPR004358">
    <property type="entry name" value="Sig_transdc_His_kin-like_C"/>
</dbReference>
<feature type="region of interest" description="Disordered" evidence="18">
    <location>
        <begin position="1378"/>
        <end position="1410"/>
    </location>
</feature>
<dbReference type="NCBIfam" id="TIGR00229">
    <property type="entry name" value="sensory_box"/>
    <property type="match status" value="3"/>
</dbReference>
<feature type="coiled-coil region" evidence="17">
    <location>
        <begin position="581"/>
        <end position="608"/>
    </location>
</feature>
<keyword evidence="11 19" id="KW-1133">Transmembrane helix</keyword>
<dbReference type="InterPro" id="IPR003661">
    <property type="entry name" value="HisK_dim/P_dom"/>
</dbReference>
<dbReference type="InterPro" id="IPR036890">
    <property type="entry name" value="HATPase_C_sf"/>
</dbReference>
<keyword evidence="14" id="KW-0131">Cell cycle</keyword>
<dbReference type="PANTHER" id="PTHR45339:SF1">
    <property type="entry name" value="HYBRID SIGNAL TRANSDUCTION HISTIDINE KINASE J"/>
    <property type="match status" value="1"/>
</dbReference>
<feature type="domain" description="PAC" evidence="23">
    <location>
        <begin position="251"/>
        <end position="305"/>
    </location>
</feature>
<dbReference type="GO" id="GO:0005886">
    <property type="term" value="C:plasma membrane"/>
    <property type="evidence" value="ECO:0007669"/>
    <property type="project" value="UniProtKB-SubCell"/>
</dbReference>
<dbReference type="PANTHER" id="PTHR45339">
    <property type="entry name" value="HYBRID SIGNAL TRANSDUCTION HISTIDINE KINASE J"/>
    <property type="match status" value="1"/>
</dbReference>
<dbReference type="InterPro" id="IPR001789">
    <property type="entry name" value="Sig_transdc_resp-reg_receiver"/>
</dbReference>
<dbReference type="GO" id="GO:0006355">
    <property type="term" value="P:regulation of DNA-templated transcription"/>
    <property type="evidence" value="ECO:0007669"/>
    <property type="project" value="InterPro"/>
</dbReference>
<dbReference type="Gene3D" id="1.10.287.130">
    <property type="match status" value="1"/>
</dbReference>
<keyword evidence="6" id="KW-0808">Transferase</keyword>
<accession>A0A5M8FRM0</accession>
<dbReference type="SUPFAM" id="SSF47384">
    <property type="entry name" value="Homodimeric domain of signal transducing histidine kinase"/>
    <property type="match status" value="1"/>
</dbReference>
<dbReference type="InterPro" id="IPR003594">
    <property type="entry name" value="HATPase_dom"/>
</dbReference>
<evidence type="ECO:0000259" key="20">
    <source>
        <dbReference type="PROSITE" id="PS50109"/>
    </source>
</evidence>
<dbReference type="InterPro" id="IPR036641">
    <property type="entry name" value="HPT_dom_sf"/>
</dbReference>
<dbReference type="InterPro" id="IPR036097">
    <property type="entry name" value="HisK_dim/P_sf"/>
</dbReference>
<dbReference type="SUPFAM" id="SSF47226">
    <property type="entry name" value="Histidine-containing phosphotransfer domain, HPT domain"/>
    <property type="match status" value="1"/>
</dbReference>
<evidence type="ECO:0000256" key="18">
    <source>
        <dbReference type="SAM" id="MobiDB-lite"/>
    </source>
</evidence>
<comment type="subcellular location">
    <subcellularLocation>
        <location evidence="2">Cell membrane</location>
        <topology evidence="2">Multi-pass membrane protein</topology>
    </subcellularLocation>
</comment>
<feature type="domain" description="Response regulatory" evidence="21">
    <location>
        <begin position="993"/>
        <end position="1129"/>
    </location>
</feature>
<dbReference type="CDD" id="cd17535">
    <property type="entry name" value="REC_NarL-like"/>
    <property type="match status" value="1"/>
</dbReference>
<dbReference type="InterPro" id="IPR000700">
    <property type="entry name" value="PAS-assoc_C"/>
</dbReference>
<evidence type="ECO:0000256" key="16">
    <source>
        <dbReference type="PROSITE-ProRule" id="PRU00169"/>
    </source>
</evidence>
<evidence type="ECO:0000259" key="22">
    <source>
        <dbReference type="PROSITE" id="PS50112"/>
    </source>
</evidence>
<evidence type="ECO:0000256" key="8">
    <source>
        <dbReference type="ARBA" id="ARBA00022741"/>
    </source>
</evidence>
<dbReference type="CDD" id="cd16922">
    <property type="entry name" value="HATPase_EvgS-ArcB-TorS-like"/>
    <property type="match status" value="1"/>
</dbReference>
<comment type="catalytic activity">
    <reaction evidence="1">
        <text>ATP + protein L-histidine = ADP + protein N-phospho-L-histidine.</text>
        <dbReference type="EC" id="2.7.13.3"/>
    </reaction>
</comment>
<evidence type="ECO:0000256" key="11">
    <source>
        <dbReference type="ARBA" id="ARBA00022989"/>
    </source>
</evidence>
<keyword evidence="12" id="KW-0902">Two-component regulatory system</keyword>
<protein>
    <recommendedName>
        <fullName evidence="3">histidine kinase</fullName>
        <ecNumber evidence="3">2.7.13.3</ecNumber>
    </recommendedName>
</protein>
<dbReference type="EMBL" id="VWXX01000005">
    <property type="protein sequence ID" value="KAA6186221.1"/>
    <property type="molecule type" value="Genomic_DNA"/>
</dbReference>
<dbReference type="SUPFAM" id="SSF52172">
    <property type="entry name" value="CheY-like"/>
    <property type="match status" value="2"/>
</dbReference>
<dbReference type="InterPro" id="IPR013656">
    <property type="entry name" value="PAS_4"/>
</dbReference>
<dbReference type="EC" id="2.7.13.3" evidence="3"/>
<evidence type="ECO:0000259" key="21">
    <source>
        <dbReference type="PROSITE" id="PS50110"/>
    </source>
</evidence>
<dbReference type="FunFam" id="1.10.287.130:FF:000038">
    <property type="entry name" value="Sensory transduction histidine kinase"/>
    <property type="match status" value="1"/>
</dbReference>
<evidence type="ECO:0000256" key="19">
    <source>
        <dbReference type="SAM" id="Phobius"/>
    </source>
</evidence>
<keyword evidence="7 19" id="KW-0812">Transmembrane</keyword>
<dbReference type="SUPFAM" id="SSF55785">
    <property type="entry name" value="PYP-like sensor domain (PAS domain)"/>
    <property type="match status" value="4"/>
</dbReference>
<dbReference type="InterPro" id="IPR058245">
    <property type="entry name" value="NreC/VraR/RcsB-like_REC"/>
</dbReference>
<evidence type="ECO:0000313" key="25">
    <source>
        <dbReference type="EMBL" id="KAA6186221.1"/>
    </source>
</evidence>
<evidence type="ECO:0000313" key="26">
    <source>
        <dbReference type="Proteomes" id="UP000322981"/>
    </source>
</evidence>
<dbReference type="Pfam" id="PF00989">
    <property type="entry name" value="PAS"/>
    <property type="match status" value="1"/>
</dbReference>
<feature type="domain" description="PAS" evidence="22">
    <location>
        <begin position="459"/>
        <end position="500"/>
    </location>
</feature>
<reference evidence="25 26" key="1">
    <citation type="submission" date="2019-09" db="EMBL/GenBank/DDBJ databases">
        <title>Whole-genome sequence of the purple sulfur bacterium Thiohalocapsa marina DSM 19078.</title>
        <authorList>
            <person name="Kyndt J.A."/>
            <person name="Meyer T.E."/>
        </authorList>
    </citation>
    <scope>NUCLEOTIDE SEQUENCE [LARGE SCALE GENOMIC DNA]</scope>
    <source>
        <strain evidence="25 26">DSM 19078</strain>
    </source>
</reference>
<dbReference type="PRINTS" id="PR00344">
    <property type="entry name" value="BCTRLSENSOR"/>
</dbReference>
<feature type="modified residue" description="4-aspartylphosphate" evidence="16">
    <location>
        <position position="900"/>
    </location>
</feature>
<feature type="transmembrane region" description="Helical" evidence="19">
    <location>
        <begin position="34"/>
        <end position="54"/>
    </location>
</feature>
<evidence type="ECO:0000256" key="2">
    <source>
        <dbReference type="ARBA" id="ARBA00004651"/>
    </source>
</evidence>
<dbReference type="CDD" id="cd17546">
    <property type="entry name" value="REC_hyHK_CKI1_RcsC-like"/>
    <property type="match status" value="1"/>
</dbReference>
<evidence type="ECO:0000256" key="9">
    <source>
        <dbReference type="ARBA" id="ARBA00022777"/>
    </source>
</evidence>
<dbReference type="Pfam" id="PF08448">
    <property type="entry name" value="PAS_4"/>
    <property type="match status" value="1"/>
</dbReference>
<dbReference type="InterPro" id="IPR000014">
    <property type="entry name" value="PAS"/>
</dbReference>
<dbReference type="PROSITE" id="PS50112">
    <property type="entry name" value="PAS"/>
    <property type="match status" value="3"/>
</dbReference>
<dbReference type="InterPro" id="IPR013767">
    <property type="entry name" value="PAS_fold"/>
</dbReference>
<feature type="domain" description="HPt" evidence="24">
    <location>
        <begin position="1172"/>
        <end position="1275"/>
    </location>
</feature>
<evidence type="ECO:0000256" key="1">
    <source>
        <dbReference type="ARBA" id="ARBA00000085"/>
    </source>
</evidence>
<dbReference type="Gene3D" id="3.40.50.2300">
    <property type="match status" value="2"/>
</dbReference>
<keyword evidence="8" id="KW-0547">Nucleotide-binding</keyword>
<proteinExistence type="predicted"/>
<evidence type="ECO:0000256" key="10">
    <source>
        <dbReference type="ARBA" id="ARBA00022840"/>
    </source>
</evidence>
<evidence type="ECO:0000256" key="14">
    <source>
        <dbReference type="ARBA" id="ARBA00023306"/>
    </source>
</evidence>
<dbReference type="SMART" id="SM00091">
    <property type="entry name" value="PAS"/>
    <property type="match status" value="4"/>
</dbReference>
<dbReference type="SMART" id="SM00387">
    <property type="entry name" value="HATPase_c"/>
    <property type="match status" value="1"/>
</dbReference>
<gene>
    <name evidence="25" type="ORF">F2Q65_05275</name>
</gene>
<feature type="coiled-coil region" evidence="17">
    <location>
        <begin position="296"/>
        <end position="323"/>
    </location>
</feature>
<feature type="modified residue" description="4-aspartylphosphate" evidence="16">
    <location>
        <position position="1062"/>
    </location>
</feature>
<dbReference type="GO" id="GO:0005524">
    <property type="term" value="F:ATP binding"/>
    <property type="evidence" value="ECO:0007669"/>
    <property type="project" value="UniProtKB-KW"/>
</dbReference>
<dbReference type="Gene3D" id="1.20.120.160">
    <property type="entry name" value="HPT domain"/>
    <property type="match status" value="1"/>
</dbReference>
<dbReference type="CDD" id="cd00088">
    <property type="entry name" value="HPT"/>
    <property type="match status" value="1"/>
</dbReference>
<dbReference type="InterPro" id="IPR005467">
    <property type="entry name" value="His_kinase_dom"/>
</dbReference>
<feature type="region of interest" description="Disordered" evidence="18">
    <location>
        <begin position="1033"/>
        <end position="1052"/>
    </location>
</feature>
<dbReference type="Proteomes" id="UP000322981">
    <property type="component" value="Unassembled WGS sequence"/>
</dbReference>
<dbReference type="CDD" id="cd00082">
    <property type="entry name" value="HisKA"/>
    <property type="match status" value="1"/>
</dbReference>
<feature type="region of interest" description="Disordered" evidence="18">
    <location>
        <begin position="1300"/>
        <end position="1319"/>
    </location>
</feature>
<evidence type="ECO:0000256" key="13">
    <source>
        <dbReference type="ARBA" id="ARBA00023136"/>
    </source>
</evidence>
<dbReference type="Gene3D" id="3.30.450.20">
    <property type="entry name" value="PAS domain"/>
    <property type="match status" value="4"/>
</dbReference>
<evidence type="ECO:0000256" key="12">
    <source>
        <dbReference type="ARBA" id="ARBA00023012"/>
    </source>
</evidence>
<feature type="domain" description="Response regulatory" evidence="21">
    <location>
        <begin position="846"/>
        <end position="967"/>
    </location>
</feature>
<evidence type="ECO:0000256" key="4">
    <source>
        <dbReference type="ARBA" id="ARBA00022475"/>
    </source>
</evidence>
<evidence type="ECO:0000256" key="7">
    <source>
        <dbReference type="ARBA" id="ARBA00022692"/>
    </source>
</evidence>
<name>A0A5M8FRM0_9GAMM</name>
<evidence type="ECO:0000256" key="5">
    <source>
        <dbReference type="ARBA" id="ARBA00022553"/>
    </source>
</evidence>
<feature type="compositionally biased region" description="Basic and acidic residues" evidence="18">
    <location>
        <begin position="1386"/>
        <end position="1410"/>
    </location>
</feature>
<keyword evidence="17" id="KW-0175">Coiled coil</keyword>
<dbReference type="SUPFAM" id="SSF55874">
    <property type="entry name" value="ATPase domain of HSP90 chaperone/DNA topoisomerase II/histidine kinase"/>
    <property type="match status" value="1"/>
</dbReference>
<dbReference type="PROSITE" id="PS50894">
    <property type="entry name" value="HPT"/>
    <property type="match status" value="1"/>
</dbReference>
<evidence type="ECO:0000259" key="24">
    <source>
        <dbReference type="PROSITE" id="PS50894"/>
    </source>
</evidence>
<feature type="modified residue" description="Phosphohistidine" evidence="15">
    <location>
        <position position="1213"/>
    </location>
</feature>
<keyword evidence="9" id="KW-0418">Kinase</keyword>
<comment type="caution">
    <text evidence="25">The sequence shown here is derived from an EMBL/GenBank/DDBJ whole genome shotgun (WGS) entry which is preliminary data.</text>
</comment>
<dbReference type="Pfam" id="PF00512">
    <property type="entry name" value="HisKA"/>
    <property type="match status" value="1"/>
</dbReference>
<dbReference type="Gene3D" id="3.30.565.10">
    <property type="entry name" value="Histidine kinase-like ATPase, C-terminal domain"/>
    <property type="match status" value="1"/>
</dbReference>
<organism evidence="25 26">
    <name type="scientific">Thiohalocapsa marina</name>
    <dbReference type="NCBI Taxonomy" id="424902"/>
    <lineage>
        <taxon>Bacteria</taxon>
        <taxon>Pseudomonadati</taxon>
        <taxon>Pseudomonadota</taxon>
        <taxon>Gammaproteobacteria</taxon>
        <taxon>Chromatiales</taxon>
        <taxon>Chromatiaceae</taxon>
        <taxon>Thiohalocapsa</taxon>
    </lineage>
</organism>
<feature type="compositionally biased region" description="Polar residues" evidence="18">
    <location>
        <begin position="1035"/>
        <end position="1052"/>
    </location>
</feature>
<dbReference type="RefSeq" id="WP_150091157.1">
    <property type="nucleotide sequence ID" value="NZ_JBFUOH010000031.1"/>
</dbReference>
<dbReference type="Pfam" id="PF13426">
    <property type="entry name" value="PAS_9"/>
    <property type="match status" value="2"/>
</dbReference>
<dbReference type="SMART" id="SM00448">
    <property type="entry name" value="REC"/>
    <property type="match status" value="2"/>
</dbReference>
<dbReference type="SMART" id="SM00086">
    <property type="entry name" value="PAC"/>
    <property type="match status" value="4"/>
</dbReference>
<dbReference type="OrthoDB" id="5555106at2"/>
<feature type="domain" description="PAC" evidence="23">
    <location>
        <begin position="539"/>
        <end position="590"/>
    </location>
</feature>
<evidence type="ECO:0000256" key="15">
    <source>
        <dbReference type="PROSITE-ProRule" id="PRU00110"/>
    </source>
</evidence>
<dbReference type="Pfam" id="PF02518">
    <property type="entry name" value="HATPase_c"/>
    <property type="match status" value="1"/>
</dbReference>